<proteinExistence type="predicted"/>
<feature type="transmembrane region" description="Helical" evidence="5">
    <location>
        <begin position="100"/>
        <end position="122"/>
    </location>
</feature>
<evidence type="ECO:0000256" key="5">
    <source>
        <dbReference type="SAM" id="Phobius"/>
    </source>
</evidence>
<dbReference type="EMBL" id="JZWI01000038">
    <property type="protein sequence ID" value="KLN53095.1"/>
    <property type="molecule type" value="Genomic_DNA"/>
</dbReference>
<comment type="caution">
    <text evidence="6">The sequence shown here is derived from an EMBL/GenBank/DDBJ whole genome shotgun (WGS) entry which is preliminary data.</text>
</comment>
<feature type="transmembrane region" description="Helical" evidence="5">
    <location>
        <begin position="234"/>
        <end position="251"/>
    </location>
</feature>
<feature type="transmembrane region" description="Helical" evidence="5">
    <location>
        <begin position="174"/>
        <end position="191"/>
    </location>
</feature>
<comment type="subcellular location">
    <subcellularLocation>
        <location evidence="1">Membrane</location>
        <topology evidence="1">Multi-pass membrane protein</topology>
    </subcellularLocation>
</comment>
<dbReference type="GO" id="GO:0016829">
    <property type="term" value="F:lyase activity"/>
    <property type="evidence" value="ECO:0007669"/>
    <property type="project" value="UniProtKB-KW"/>
</dbReference>
<feature type="transmembrane region" description="Helical" evidence="5">
    <location>
        <begin position="257"/>
        <end position="280"/>
    </location>
</feature>
<dbReference type="PANTHER" id="PTHR43359">
    <property type="entry name" value="FORMATE HYDROGENLYASE SUBUNIT 4"/>
    <property type="match status" value="1"/>
</dbReference>
<evidence type="ECO:0000256" key="2">
    <source>
        <dbReference type="ARBA" id="ARBA00022692"/>
    </source>
</evidence>
<dbReference type="GO" id="GO:0005886">
    <property type="term" value="C:plasma membrane"/>
    <property type="evidence" value="ECO:0007669"/>
    <property type="project" value="TreeGrafter"/>
</dbReference>
<name>A0A0H2M7U3_VARPD</name>
<protein>
    <submittedName>
        <fullName evidence="6">Formate hydrogenlyase subunit 4</fullName>
    </submittedName>
</protein>
<evidence type="ECO:0000256" key="1">
    <source>
        <dbReference type="ARBA" id="ARBA00004141"/>
    </source>
</evidence>
<dbReference type="PATRIC" id="fig|34073.19.peg.5890"/>
<evidence type="ECO:0000256" key="3">
    <source>
        <dbReference type="ARBA" id="ARBA00022989"/>
    </source>
</evidence>
<accession>A0A0H2M7U3</accession>
<keyword evidence="7" id="KW-1185">Reference proteome</keyword>
<feature type="transmembrane region" description="Helical" evidence="5">
    <location>
        <begin position="292"/>
        <end position="313"/>
    </location>
</feature>
<dbReference type="InterPro" id="IPR052561">
    <property type="entry name" value="ComplexI_Subunit1"/>
</dbReference>
<keyword evidence="6" id="KW-0456">Lyase</keyword>
<sequence>MSLTGVMSQVLEIVIAIALAPLLTGWINLWRAWLQNKSAPSLWQPYRMLHKLFHKESVIAEHASRLFRIAPYVMFGCMVLACAIIPTLSTDLPLAPAADAIALVGLFALARVFISLAAMDIGTAFGTMGARREMLVGFLAEPALLMVLFSASLISQSTSLTTIVETLARRELAIYPGLAFAGVAFTMVSLAENARVPVDNPATHLELTMIHEALILEYSGRHLALVEWASSLKLFAYSCIGLALFFPWGVAEAQAPLEMLLALPALMGKLAVGGFLLAVLETASAKMRIFRVPEFLATAFLLAVIGMLVHLLLNR</sequence>
<gene>
    <name evidence="6" type="primary">hycD1</name>
    <name evidence="6" type="ORF">VPARA_57400</name>
</gene>
<keyword evidence="3 5" id="KW-1133">Transmembrane helix</keyword>
<dbReference type="Proteomes" id="UP000035170">
    <property type="component" value="Unassembled WGS sequence"/>
</dbReference>
<evidence type="ECO:0000313" key="7">
    <source>
        <dbReference type="Proteomes" id="UP000035170"/>
    </source>
</evidence>
<dbReference type="PANTHER" id="PTHR43359:SF1">
    <property type="entry name" value="FORMATE HYDROGENLYASE SUBUNIT 4-RELATED"/>
    <property type="match status" value="1"/>
</dbReference>
<evidence type="ECO:0000256" key="4">
    <source>
        <dbReference type="ARBA" id="ARBA00023136"/>
    </source>
</evidence>
<dbReference type="Pfam" id="PF00146">
    <property type="entry name" value="NADHdh"/>
    <property type="match status" value="1"/>
</dbReference>
<feature type="transmembrane region" description="Helical" evidence="5">
    <location>
        <begin position="6"/>
        <end position="29"/>
    </location>
</feature>
<feature type="transmembrane region" description="Helical" evidence="5">
    <location>
        <begin position="69"/>
        <end position="88"/>
    </location>
</feature>
<feature type="transmembrane region" description="Helical" evidence="5">
    <location>
        <begin position="134"/>
        <end position="154"/>
    </location>
</feature>
<dbReference type="InterPro" id="IPR001694">
    <property type="entry name" value="NADH_UbQ_OxRdtase_su1/FPO"/>
</dbReference>
<evidence type="ECO:0000313" key="6">
    <source>
        <dbReference type="EMBL" id="KLN53095.1"/>
    </source>
</evidence>
<keyword evidence="2 5" id="KW-0812">Transmembrane</keyword>
<keyword evidence="4 5" id="KW-0472">Membrane</keyword>
<organism evidence="6 7">
    <name type="scientific">Variovorax paradoxus</name>
    <dbReference type="NCBI Taxonomy" id="34073"/>
    <lineage>
        <taxon>Bacteria</taxon>
        <taxon>Pseudomonadati</taxon>
        <taxon>Pseudomonadota</taxon>
        <taxon>Betaproteobacteria</taxon>
        <taxon>Burkholderiales</taxon>
        <taxon>Comamonadaceae</taxon>
        <taxon>Variovorax</taxon>
    </lineage>
</organism>
<dbReference type="RefSeq" id="WP_047786987.1">
    <property type="nucleotide sequence ID" value="NZ_JZWI01000038.1"/>
</dbReference>
<dbReference type="AlphaFoldDB" id="A0A0H2M7U3"/>
<reference evidence="6 7" key="1">
    <citation type="submission" date="2015-03" db="EMBL/GenBank/DDBJ databases">
        <title>Genome sequence of Variovorax paradoxus TBEA6.</title>
        <authorList>
            <person name="Poehlein A."/>
            <person name="Schuldes J."/>
            <person name="Wuebbeler J.H."/>
            <person name="Hiessl S."/>
            <person name="Steinbuechel A."/>
            <person name="Daniel R."/>
        </authorList>
    </citation>
    <scope>NUCLEOTIDE SEQUENCE [LARGE SCALE GENOMIC DNA]</scope>
    <source>
        <strain evidence="6 7">TBEA6</strain>
    </source>
</reference>